<name>A0ABD0VYS8_UMBPY</name>
<accession>A0ABD0VYS8</accession>
<organism evidence="1 2">
    <name type="scientific">Umbra pygmaea</name>
    <name type="common">Eastern mudminnow</name>
    <dbReference type="NCBI Taxonomy" id="75934"/>
    <lineage>
        <taxon>Eukaryota</taxon>
        <taxon>Metazoa</taxon>
        <taxon>Chordata</taxon>
        <taxon>Craniata</taxon>
        <taxon>Vertebrata</taxon>
        <taxon>Euteleostomi</taxon>
        <taxon>Actinopterygii</taxon>
        <taxon>Neopterygii</taxon>
        <taxon>Teleostei</taxon>
        <taxon>Protacanthopterygii</taxon>
        <taxon>Esociformes</taxon>
        <taxon>Umbridae</taxon>
        <taxon>Umbra</taxon>
    </lineage>
</organism>
<dbReference type="Proteomes" id="UP001557470">
    <property type="component" value="Unassembled WGS sequence"/>
</dbReference>
<comment type="caution">
    <text evidence="1">The sequence shown here is derived from an EMBL/GenBank/DDBJ whole genome shotgun (WGS) entry which is preliminary data.</text>
</comment>
<keyword evidence="2" id="KW-1185">Reference proteome</keyword>
<dbReference type="EMBL" id="JAGEUA010000010">
    <property type="protein sequence ID" value="KAL0963479.1"/>
    <property type="molecule type" value="Genomic_DNA"/>
</dbReference>
<proteinExistence type="predicted"/>
<dbReference type="AlphaFoldDB" id="A0ABD0VYS8"/>
<gene>
    <name evidence="1" type="ORF">UPYG_G00306960</name>
</gene>
<reference evidence="1 2" key="1">
    <citation type="submission" date="2024-06" db="EMBL/GenBank/DDBJ databases">
        <authorList>
            <person name="Pan Q."/>
            <person name="Wen M."/>
            <person name="Jouanno E."/>
            <person name="Zahm M."/>
            <person name="Klopp C."/>
            <person name="Cabau C."/>
            <person name="Louis A."/>
            <person name="Berthelot C."/>
            <person name="Parey E."/>
            <person name="Roest Crollius H."/>
            <person name="Montfort J."/>
            <person name="Robinson-Rechavi M."/>
            <person name="Bouchez O."/>
            <person name="Lampietro C."/>
            <person name="Lopez Roques C."/>
            <person name="Donnadieu C."/>
            <person name="Postlethwait J."/>
            <person name="Bobe J."/>
            <person name="Verreycken H."/>
            <person name="Guiguen Y."/>
        </authorList>
    </citation>
    <scope>NUCLEOTIDE SEQUENCE [LARGE SCALE GENOMIC DNA]</scope>
    <source>
        <strain evidence="1">Up_M1</strain>
        <tissue evidence="1">Testis</tissue>
    </source>
</reference>
<sequence>MSWTCLTLAICPQKRARVATHVGNQSQGSIMESSPVSSYMYGTSDKRRSSEYSHLHIGVPETVPLRRSESFSRKLQLAQWADVGGTNLCTLSPYNLRLSGAGFVYNAPGPETSV</sequence>
<evidence type="ECO:0000313" key="1">
    <source>
        <dbReference type="EMBL" id="KAL0963479.1"/>
    </source>
</evidence>
<evidence type="ECO:0000313" key="2">
    <source>
        <dbReference type="Proteomes" id="UP001557470"/>
    </source>
</evidence>
<protein>
    <submittedName>
        <fullName evidence="1">Uncharacterized protein</fullName>
    </submittedName>
</protein>